<evidence type="ECO:0000256" key="1">
    <source>
        <dbReference type="SAM" id="Phobius"/>
    </source>
</evidence>
<accession>A0A699Y2W9</accession>
<evidence type="ECO:0000313" key="2">
    <source>
        <dbReference type="EMBL" id="GFD61894.1"/>
    </source>
</evidence>
<dbReference type="EMBL" id="BKCJ011905314">
    <property type="protein sequence ID" value="GFD61894.1"/>
    <property type="molecule type" value="Genomic_DNA"/>
</dbReference>
<keyword evidence="1" id="KW-0472">Membrane</keyword>
<dbReference type="AlphaFoldDB" id="A0A699Y2W9"/>
<keyword evidence="1" id="KW-0812">Transmembrane</keyword>
<gene>
    <name evidence="2" type="ORF">Tci_933863</name>
</gene>
<proteinExistence type="predicted"/>
<feature type="transmembrane region" description="Helical" evidence="1">
    <location>
        <begin position="38"/>
        <end position="62"/>
    </location>
</feature>
<reference evidence="2" key="1">
    <citation type="journal article" date="2019" name="Sci. Rep.">
        <title>Draft genome of Tanacetum cinerariifolium, the natural source of mosquito coil.</title>
        <authorList>
            <person name="Yamashiro T."/>
            <person name="Shiraishi A."/>
            <person name="Satake H."/>
            <person name="Nakayama K."/>
        </authorList>
    </citation>
    <scope>NUCLEOTIDE SEQUENCE</scope>
</reference>
<keyword evidence="1" id="KW-1133">Transmembrane helix</keyword>
<feature type="non-terminal residue" evidence="2">
    <location>
        <position position="65"/>
    </location>
</feature>
<name>A0A699Y2W9_TANCI</name>
<comment type="caution">
    <text evidence="2">The sequence shown here is derived from an EMBL/GenBank/DDBJ whole genome shotgun (WGS) entry which is preliminary data.</text>
</comment>
<organism evidence="2">
    <name type="scientific">Tanacetum cinerariifolium</name>
    <name type="common">Dalmatian daisy</name>
    <name type="synonym">Chrysanthemum cinerariifolium</name>
    <dbReference type="NCBI Taxonomy" id="118510"/>
    <lineage>
        <taxon>Eukaryota</taxon>
        <taxon>Viridiplantae</taxon>
        <taxon>Streptophyta</taxon>
        <taxon>Embryophyta</taxon>
        <taxon>Tracheophyta</taxon>
        <taxon>Spermatophyta</taxon>
        <taxon>Magnoliopsida</taxon>
        <taxon>eudicotyledons</taxon>
        <taxon>Gunneridae</taxon>
        <taxon>Pentapetalae</taxon>
        <taxon>asterids</taxon>
        <taxon>campanulids</taxon>
        <taxon>Asterales</taxon>
        <taxon>Asteraceae</taxon>
        <taxon>Asteroideae</taxon>
        <taxon>Anthemideae</taxon>
        <taxon>Anthemidinae</taxon>
        <taxon>Tanacetum</taxon>
    </lineage>
</organism>
<protein>
    <submittedName>
        <fullName evidence="2">Uncharacterized protein</fullName>
    </submittedName>
</protein>
<sequence length="65" mass="7133">MLETASANGFVFLYSEKLASNDFNLSSKRNTKSKVGRFWRTSLGIGVRGIGGWLAVMMVVMMDGV</sequence>